<accession>A0AAE8MQ07</accession>
<dbReference type="EMBL" id="ONZP01001332">
    <property type="protein sequence ID" value="SPJ93388.1"/>
    <property type="molecule type" value="Genomic_DNA"/>
</dbReference>
<keyword evidence="2" id="KW-1185">Reference proteome</keyword>
<sequence length="14" mass="1859">MGYLWNYFRDKRLP</sequence>
<dbReference type="Proteomes" id="UP001187734">
    <property type="component" value="Unassembled WGS sequence"/>
</dbReference>
<evidence type="ECO:0000313" key="1">
    <source>
        <dbReference type="EMBL" id="SPJ93388.1"/>
    </source>
</evidence>
<evidence type="ECO:0000313" key="2">
    <source>
        <dbReference type="Proteomes" id="UP001187734"/>
    </source>
</evidence>
<organism evidence="1 2">
    <name type="scientific">Fusarium torulosum</name>
    <dbReference type="NCBI Taxonomy" id="33205"/>
    <lineage>
        <taxon>Eukaryota</taxon>
        <taxon>Fungi</taxon>
        <taxon>Dikarya</taxon>
        <taxon>Ascomycota</taxon>
        <taxon>Pezizomycotina</taxon>
        <taxon>Sordariomycetes</taxon>
        <taxon>Hypocreomycetidae</taxon>
        <taxon>Hypocreales</taxon>
        <taxon>Nectriaceae</taxon>
        <taxon>Fusarium</taxon>
    </lineage>
</organism>
<reference evidence="1" key="1">
    <citation type="submission" date="2018-03" db="EMBL/GenBank/DDBJ databases">
        <authorList>
            <person name="Guldener U."/>
        </authorList>
    </citation>
    <scope>NUCLEOTIDE SEQUENCE</scope>
</reference>
<comment type="caution">
    <text evidence="1">The sequence shown here is derived from an EMBL/GenBank/DDBJ whole genome shotgun (WGS) entry which is preliminary data.</text>
</comment>
<protein>
    <submittedName>
        <fullName evidence="1">Uncharacterized protein</fullName>
    </submittedName>
</protein>
<name>A0AAE8MQ07_9HYPO</name>
<gene>
    <name evidence="1" type="ORF">FTOL_13994</name>
</gene>
<proteinExistence type="predicted"/>